<comment type="similarity">
    <text evidence="1 4">Belongs to the bacterial solute-binding protein 9 family.</text>
</comment>
<evidence type="ECO:0000256" key="1">
    <source>
        <dbReference type="ARBA" id="ARBA00011028"/>
    </source>
</evidence>
<protein>
    <submittedName>
        <fullName evidence="6">High-affinity zinc uptake system binding-protein ZnuA</fullName>
    </submittedName>
</protein>
<dbReference type="PROSITE" id="PS51257">
    <property type="entry name" value="PROKAR_LIPOPROTEIN"/>
    <property type="match status" value="1"/>
</dbReference>
<evidence type="ECO:0000256" key="5">
    <source>
        <dbReference type="SAM" id="MobiDB-lite"/>
    </source>
</evidence>
<evidence type="ECO:0000256" key="2">
    <source>
        <dbReference type="ARBA" id="ARBA00022448"/>
    </source>
</evidence>
<keyword evidence="7" id="KW-1185">Reference proteome</keyword>
<evidence type="ECO:0000313" key="7">
    <source>
        <dbReference type="Proteomes" id="UP000289856"/>
    </source>
</evidence>
<keyword evidence="2 4" id="KW-0813">Transport</keyword>
<feature type="region of interest" description="Disordered" evidence="5">
    <location>
        <begin position="127"/>
        <end position="157"/>
    </location>
</feature>
<evidence type="ECO:0000313" key="6">
    <source>
        <dbReference type="EMBL" id="BBI35724.1"/>
    </source>
</evidence>
<dbReference type="PRINTS" id="PR00690">
    <property type="entry name" value="ADHESNFAMILY"/>
</dbReference>
<dbReference type="InterPro" id="IPR050492">
    <property type="entry name" value="Bact_metal-bind_prot9"/>
</dbReference>
<dbReference type="PANTHER" id="PTHR42953:SF3">
    <property type="entry name" value="HIGH-AFFINITY ZINC UPTAKE SYSTEM PROTEIN ZNUA"/>
    <property type="match status" value="1"/>
</dbReference>
<accession>A0A3T1DCG5</accession>
<proteinExistence type="inferred from homology"/>
<dbReference type="EMBL" id="AP019400">
    <property type="protein sequence ID" value="BBI35724.1"/>
    <property type="molecule type" value="Genomic_DNA"/>
</dbReference>
<dbReference type="Gene3D" id="3.40.50.1980">
    <property type="entry name" value="Nitrogenase molybdenum iron protein domain"/>
    <property type="match status" value="2"/>
</dbReference>
<keyword evidence="3" id="KW-0732">Signal</keyword>
<name>A0A3T1DCG5_9BACL</name>
<dbReference type="SUPFAM" id="SSF53807">
    <property type="entry name" value="Helical backbone' metal receptor"/>
    <property type="match status" value="1"/>
</dbReference>
<dbReference type="GO" id="GO:0046872">
    <property type="term" value="F:metal ion binding"/>
    <property type="evidence" value="ECO:0007669"/>
    <property type="project" value="InterPro"/>
</dbReference>
<dbReference type="RefSeq" id="WP_179952639.1">
    <property type="nucleotide sequence ID" value="NZ_AP019400.1"/>
</dbReference>
<dbReference type="GO" id="GO:0007155">
    <property type="term" value="P:cell adhesion"/>
    <property type="evidence" value="ECO:0007669"/>
    <property type="project" value="InterPro"/>
</dbReference>
<reference evidence="6 7" key="1">
    <citation type="submission" date="2019-01" db="EMBL/GenBank/DDBJ databases">
        <title>Complete genome sequence of Cohnella hallensis HS21 isolated from Korean fir (Abies koreana) rhizospheric soil.</title>
        <authorList>
            <person name="Jiang L."/>
            <person name="Kang S.W."/>
            <person name="Kim S."/>
            <person name="Jung J."/>
            <person name="Kim C.Y."/>
            <person name="Kim D.H."/>
            <person name="Kim S.W."/>
            <person name="Lee J."/>
        </authorList>
    </citation>
    <scope>NUCLEOTIDE SEQUENCE [LARGE SCALE GENOMIC DNA]</scope>
    <source>
        <strain evidence="6 7">HS21</strain>
    </source>
</reference>
<dbReference type="InterPro" id="IPR006127">
    <property type="entry name" value="ZnuA-like"/>
</dbReference>
<dbReference type="Proteomes" id="UP000289856">
    <property type="component" value="Chromosome"/>
</dbReference>
<dbReference type="AlphaFoldDB" id="A0A3T1DCG5"/>
<evidence type="ECO:0000256" key="4">
    <source>
        <dbReference type="RuleBase" id="RU003512"/>
    </source>
</evidence>
<gene>
    <name evidence="6" type="primary">znuA</name>
    <name evidence="6" type="ORF">KCTCHS21_51230</name>
</gene>
<organism evidence="6 7">
    <name type="scientific">Cohnella abietis</name>
    <dbReference type="NCBI Taxonomy" id="2507935"/>
    <lineage>
        <taxon>Bacteria</taxon>
        <taxon>Bacillati</taxon>
        <taxon>Bacillota</taxon>
        <taxon>Bacilli</taxon>
        <taxon>Bacillales</taxon>
        <taxon>Paenibacillaceae</taxon>
        <taxon>Cohnella</taxon>
    </lineage>
</organism>
<dbReference type="PRINTS" id="PR00691">
    <property type="entry name" value="ADHESINB"/>
</dbReference>
<evidence type="ECO:0000256" key="3">
    <source>
        <dbReference type="ARBA" id="ARBA00022729"/>
    </source>
</evidence>
<dbReference type="InterPro" id="IPR006129">
    <property type="entry name" value="AdhesinB"/>
</dbReference>
<sequence>MKALNKGLLSIAIASLVISGCGNTNGSHTSNGDKLKIVATFYPMVEFTKQVAGDHAEVVGLIPSGAEPHDWEPSPKDVAAIQKADVFVYNGIVESWVEKTLASAINDKRVDVEASKGIVLMEGVGEHEHEHDHEHDHDHEHAEGDVDHDEDGHEAEHSLDPHVWLDPSLAQQEVRNIQAALEQADPDHKDEYKANADAYVAKLKALDEKFREDLKDSKRKEFVTQHAAFGYLARTYGLIQIPIAGLSPEQEPSPEKMAEVIKLAKEHDVRTIFFETLVDPKIAKTIAEEIGASTDVLNPLEGLTEEEVSKGLDYIGIMTNNLAGLIKALNK</sequence>
<dbReference type="KEGG" id="cohn:KCTCHS21_51230"/>
<dbReference type="PANTHER" id="PTHR42953">
    <property type="entry name" value="HIGH-AFFINITY ZINC UPTAKE SYSTEM PROTEIN ZNUA-RELATED"/>
    <property type="match status" value="1"/>
</dbReference>
<dbReference type="Pfam" id="PF01297">
    <property type="entry name" value="ZnuA"/>
    <property type="match status" value="1"/>
</dbReference>
<dbReference type="GO" id="GO:0030001">
    <property type="term" value="P:metal ion transport"/>
    <property type="evidence" value="ECO:0007669"/>
    <property type="project" value="InterPro"/>
</dbReference>
<dbReference type="CDD" id="cd01017">
    <property type="entry name" value="AdcA"/>
    <property type="match status" value="1"/>
</dbReference>
<dbReference type="InterPro" id="IPR006128">
    <property type="entry name" value="Lipoprotein_PsaA-like"/>
</dbReference>